<dbReference type="Proteomes" id="UP000188533">
    <property type="component" value="Unassembled WGS sequence"/>
</dbReference>
<name>A0A1Q3ES88_LENED</name>
<organism evidence="1 2">
    <name type="scientific">Lentinula edodes</name>
    <name type="common">Shiitake mushroom</name>
    <name type="synonym">Lentinus edodes</name>
    <dbReference type="NCBI Taxonomy" id="5353"/>
    <lineage>
        <taxon>Eukaryota</taxon>
        <taxon>Fungi</taxon>
        <taxon>Dikarya</taxon>
        <taxon>Basidiomycota</taxon>
        <taxon>Agaricomycotina</taxon>
        <taxon>Agaricomycetes</taxon>
        <taxon>Agaricomycetidae</taxon>
        <taxon>Agaricales</taxon>
        <taxon>Marasmiineae</taxon>
        <taxon>Omphalotaceae</taxon>
        <taxon>Lentinula</taxon>
    </lineage>
</organism>
<dbReference type="EMBL" id="BDGU01001498">
    <property type="protein sequence ID" value="GAW09984.1"/>
    <property type="molecule type" value="Genomic_DNA"/>
</dbReference>
<evidence type="ECO:0000313" key="1">
    <source>
        <dbReference type="EMBL" id="GAW09984.1"/>
    </source>
</evidence>
<proteinExistence type="predicted"/>
<reference evidence="1 2" key="2">
    <citation type="submission" date="2017-02" db="EMBL/GenBank/DDBJ databases">
        <title>A genome survey and senescence transcriptome analysis in Lentinula edodes.</title>
        <authorList>
            <person name="Sakamoto Y."/>
            <person name="Nakade K."/>
            <person name="Sato S."/>
            <person name="Yoshida Y."/>
            <person name="Miyazaki K."/>
            <person name="Natsume S."/>
            <person name="Konno N."/>
        </authorList>
    </citation>
    <scope>NUCLEOTIDE SEQUENCE [LARGE SCALE GENOMIC DNA]</scope>
    <source>
        <strain evidence="1 2">NBRC 111202</strain>
    </source>
</reference>
<keyword evidence="2" id="KW-1185">Reference proteome</keyword>
<dbReference type="AlphaFoldDB" id="A0A1Q3ES88"/>
<protein>
    <submittedName>
        <fullName evidence="1">Uncharacterized protein</fullName>
    </submittedName>
</protein>
<reference evidence="1 2" key="1">
    <citation type="submission" date="2016-08" db="EMBL/GenBank/DDBJ databases">
        <authorList>
            <consortium name="Lentinula edodes genome sequencing consortium"/>
            <person name="Sakamoto Y."/>
            <person name="Nakade K."/>
            <person name="Sato S."/>
            <person name="Yoshida Y."/>
            <person name="Miyazaki K."/>
            <person name="Natsume S."/>
            <person name="Konno N."/>
        </authorList>
    </citation>
    <scope>NUCLEOTIDE SEQUENCE [LARGE SCALE GENOMIC DNA]</scope>
    <source>
        <strain evidence="1 2">NBRC 111202</strain>
    </source>
</reference>
<sequence>METFASQRIFRIVRTLNLRGHLISNGPGMKKYNLSLQKLKMAPPPWLTPNPVYIFHESVVSIFVVARVLTMSRMMHPADSPNDKKRRQCKACQELDMLRVTAKYSFYMPTVPIWLASLQTTRRDATVSNTCMRIVPIQASR</sequence>
<evidence type="ECO:0000313" key="2">
    <source>
        <dbReference type="Proteomes" id="UP000188533"/>
    </source>
</evidence>
<comment type="caution">
    <text evidence="1">The sequence shown here is derived from an EMBL/GenBank/DDBJ whole genome shotgun (WGS) entry which is preliminary data.</text>
</comment>
<accession>A0A1Q3ES88</accession>
<gene>
    <name evidence="1" type="ORF">LENED_012206</name>
</gene>